<proteinExistence type="predicted"/>
<gene>
    <name evidence="1" type="ORF">FRUB_06947</name>
</gene>
<keyword evidence="2" id="KW-1185">Reference proteome</keyword>
<name>A0A225DNT8_9BACT</name>
<sequence>MLHLPNYDPDIIPLLDAPVGSAFERKGGTGSLVAVEDE</sequence>
<accession>A0A225DNT8</accession>
<organism evidence="1 2">
    <name type="scientific">Fimbriiglobus ruber</name>
    <dbReference type="NCBI Taxonomy" id="1908690"/>
    <lineage>
        <taxon>Bacteria</taxon>
        <taxon>Pseudomonadati</taxon>
        <taxon>Planctomycetota</taxon>
        <taxon>Planctomycetia</taxon>
        <taxon>Gemmatales</taxon>
        <taxon>Gemmataceae</taxon>
        <taxon>Fimbriiglobus</taxon>
    </lineage>
</organism>
<dbReference type="Proteomes" id="UP000214646">
    <property type="component" value="Unassembled WGS sequence"/>
</dbReference>
<reference evidence="2" key="1">
    <citation type="submission" date="2017-06" db="EMBL/GenBank/DDBJ databases">
        <title>Genome analysis of Fimbriiglobus ruber SP5, the first member of the order Planctomycetales with confirmed chitinolytic capability.</title>
        <authorList>
            <person name="Ravin N.V."/>
            <person name="Rakitin A.L."/>
            <person name="Ivanova A.A."/>
            <person name="Beletsky A.V."/>
            <person name="Kulichevskaya I.S."/>
            <person name="Mardanov A.V."/>
            <person name="Dedysh S.N."/>
        </authorList>
    </citation>
    <scope>NUCLEOTIDE SEQUENCE [LARGE SCALE GENOMIC DNA]</scope>
    <source>
        <strain evidence="2">SP5</strain>
    </source>
</reference>
<comment type="caution">
    <text evidence="1">The sequence shown here is derived from an EMBL/GenBank/DDBJ whole genome shotgun (WGS) entry which is preliminary data.</text>
</comment>
<dbReference type="EMBL" id="NIDE01000014">
    <property type="protein sequence ID" value="OWK37827.1"/>
    <property type="molecule type" value="Genomic_DNA"/>
</dbReference>
<protein>
    <submittedName>
        <fullName evidence="1">Uncharacterized protein</fullName>
    </submittedName>
</protein>
<evidence type="ECO:0000313" key="2">
    <source>
        <dbReference type="Proteomes" id="UP000214646"/>
    </source>
</evidence>
<dbReference type="AlphaFoldDB" id="A0A225DNT8"/>
<evidence type="ECO:0000313" key="1">
    <source>
        <dbReference type="EMBL" id="OWK37827.1"/>
    </source>
</evidence>